<organism evidence="2 3">
    <name type="scientific">Streptomyces spiralis</name>
    <dbReference type="NCBI Taxonomy" id="66376"/>
    <lineage>
        <taxon>Bacteria</taxon>
        <taxon>Bacillati</taxon>
        <taxon>Actinomycetota</taxon>
        <taxon>Actinomycetes</taxon>
        <taxon>Kitasatosporales</taxon>
        <taxon>Streptomycetaceae</taxon>
        <taxon>Streptomyces</taxon>
    </lineage>
</organism>
<reference evidence="2" key="2">
    <citation type="submission" date="2020-09" db="EMBL/GenBank/DDBJ databases">
        <authorList>
            <person name="Sun Q."/>
            <person name="Ohkuma M."/>
        </authorList>
    </citation>
    <scope>NUCLEOTIDE SEQUENCE</scope>
    <source>
        <strain evidence="2">JCM 3302</strain>
    </source>
</reference>
<sequence>MAGEFDAHERRMWTGAAEAYEGSFAALCGATAEALLDAAGVGAGTRVLDVGTGPGTVAAAALSRGAEVVAVDAEPGMLALAAANAPGAEVRHAVLPELPFSDGSFDAVVANFVVNHVEDPWAVLSELRRVIRPGGRLAVTIWHGTGNEAMSLFNLALDEAGVERPEYPTPPLNFARTAEGLRGLLEQAGWAEVVSSELAWTHRADPEVWWSGPAGGVANIGLVVTGQPPKTFARIKSAYDRLVAERVAEDGLVDLPALALLASGRC</sequence>
<comment type="caution">
    <text evidence="2">The sequence shown here is derived from an EMBL/GenBank/DDBJ whole genome shotgun (WGS) entry which is preliminary data.</text>
</comment>
<evidence type="ECO:0000313" key="3">
    <source>
        <dbReference type="Proteomes" id="UP000641386"/>
    </source>
</evidence>
<dbReference type="SUPFAM" id="SSF53335">
    <property type="entry name" value="S-adenosyl-L-methionine-dependent methyltransferases"/>
    <property type="match status" value="1"/>
</dbReference>
<dbReference type="AlphaFoldDB" id="A0A919AC86"/>
<dbReference type="InterPro" id="IPR013216">
    <property type="entry name" value="Methyltransf_11"/>
</dbReference>
<reference evidence="2" key="1">
    <citation type="journal article" date="2014" name="Int. J. Syst. Evol. Microbiol.">
        <title>Complete genome sequence of Corynebacterium casei LMG S-19264T (=DSM 44701T), isolated from a smear-ripened cheese.</title>
        <authorList>
            <consortium name="US DOE Joint Genome Institute (JGI-PGF)"/>
            <person name="Walter F."/>
            <person name="Albersmeier A."/>
            <person name="Kalinowski J."/>
            <person name="Ruckert C."/>
        </authorList>
    </citation>
    <scope>NUCLEOTIDE SEQUENCE</scope>
    <source>
        <strain evidence="2">JCM 3302</strain>
    </source>
</reference>
<accession>A0A919AC86</accession>
<dbReference type="GO" id="GO:0008757">
    <property type="term" value="F:S-adenosylmethionine-dependent methyltransferase activity"/>
    <property type="evidence" value="ECO:0007669"/>
    <property type="project" value="InterPro"/>
</dbReference>
<evidence type="ECO:0000259" key="1">
    <source>
        <dbReference type="Pfam" id="PF08241"/>
    </source>
</evidence>
<dbReference type="InterPro" id="IPR029063">
    <property type="entry name" value="SAM-dependent_MTases_sf"/>
</dbReference>
<dbReference type="GO" id="GO:0032259">
    <property type="term" value="P:methylation"/>
    <property type="evidence" value="ECO:0007669"/>
    <property type="project" value="UniProtKB-KW"/>
</dbReference>
<feature type="domain" description="Methyltransferase type 11" evidence="1">
    <location>
        <begin position="48"/>
        <end position="138"/>
    </location>
</feature>
<keyword evidence="3" id="KW-1185">Reference proteome</keyword>
<gene>
    <name evidence="2" type="ORF">GCM10014715_63130</name>
</gene>
<dbReference type="Proteomes" id="UP000641386">
    <property type="component" value="Unassembled WGS sequence"/>
</dbReference>
<evidence type="ECO:0000313" key="2">
    <source>
        <dbReference type="EMBL" id="GHE98338.1"/>
    </source>
</evidence>
<dbReference type="Gene3D" id="3.40.50.150">
    <property type="entry name" value="Vaccinia Virus protein VP39"/>
    <property type="match status" value="1"/>
</dbReference>
<keyword evidence="2" id="KW-0808">Transferase</keyword>
<proteinExistence type="predicted"/>
<protein>
    <submittedName>
        <fullName evidence="2">Methyltransferase</fullName>
    </submittedName>
</protein>
<dbReference type="RefSeq" id="WP_189905657.1">
    <property type="nucleotide sequence ID" value="NZ_BNBC01000037.1"/>
</dbReference>
<dbReference type="Pfam" id="PF08241">
    <property type="entry name" value="Methyltransf_11"/>
    <property type="match status" value="1"/>
</dbReference>
<keyword evidence="2" id="KW-0489">Methyltransferase</keyword>
<name>A0A919AC86_9ACTN</name>
<dbReference type="InterPro" id="IPR050508">
    <property type="entry name" value="Methyltransf_Superfamily"/>
</dbReference>
<dbReference type="CDD" id="cd02440">
    <property type="entry name" value="AdoMet_MTases"/>
    <property type="match status" value="1"/>
</dbReference>
<dbReference type="EMBL" id="BNBC01000037">
    <property type="protein sequence ID" value="GHE98338.1"/>
    <property type="molecule type" value="Genomic_DNA"/>
</dbReference>
<dbReference type="PANTHER" id="PTHR42912">
    <property type="entry name" value="METHYLTRANSFERASE"/>
    <property type="match status" value="1"/>
</dbReference>